<dbReference type="RefSeq" id="XP_040728173.1">
    <property type="nucleotide sequence ID" value="XM_040872342.1"/>
</dbReference>
<feature type="compositionally biased region" description="Polar residues" evidence="1">
    <location>
        <begin position="39"/>
        <end position="50"/>
    </location>
</feature>
<keyword evidence="4" id="KW-1185">Reference proteome</keyword>
<dbReference type="AlphaFoldDB" id="A0A1Y2FUK3"/>
<gene>
    <name evidence="3" type="ORF">BCR37DRAFT_5261</name>
</gene>
<dbReference type="Proteomes" id="UP000193685">
    <property type="component" value="Unassembled WGS sequence"/>
</dbReference>
<proteinExistence type="predicted"/>
<evidence type="ECO:0000313" key="3">
    <source>
        <dbReference type="EMBL" id="ORY87678.1"/>
    </source>
</evidence>
<accession>A0A1Y2FUK3</accession>
<dbReference type="GeneID" id="63788941"/>
<evidence type="ECO:0000313" key="4">
    <source>
        <dbReference type="Proteomes" id="UP000193685"/>
    </source>
</evidence>
<dbReference type="EMBL" id="MCFI01000001">
    <property type="protein sequence ID" value="ORY87678.1"/>
    <property type="molecule type" value="Genomic_DNA"/>
</dbReference>
<feature type="region of interest" description="Disordered" evidence="1">
    <location>
        <begin position="1"/>
        <end position="53"/>
    </location>
</feature>
<evidence type="ECO:0000256" key="1">
    <source>
        <dbReference type="SAM" id="MobiDB-lite"/>
    </source>
</evidence>
<organism evidence="3 4">
    <name type="scientific">Protomyces lactucae-debilis</name>
    <dbReference type="NCBI Taxonomy" id="2754530"/>
    <lineage>
        <taxon>Eukaryota</taxon>
        <taxon>Fungi</taxon>
        <taxon>Dikarya</taxon>
        <taxon>Ascomycota</taxon>
        <taxon>Taphrinomycotina</taxon>
        <taxon>Taphrinomycetes</taxon>
        <taxon>Taphrinales</taxon>
        <taxon>Protomycetaceae</taxon>
        <taxon>Protomyces</taxon>
    </lineage>
</organism>
<evidence type="ECO:0000256" key="2">
    <source>
        <dbReference type="SAM" id="Phobius"/>
    </source>
</evidence>
<sequence length="306" mass="34096">MLQSCPSQRPRATTSSREERPKLVTIKSPQRRPSEKRAAQTTRPSLSSPTAHGRYILRMDDPRAAHVSQTQPVFESEKSCLSAFHFDCEMTMLESSHLLGCSDYERLRPPVRLLLTTLLLGAAALALWLWTYLDPTATLPLPTVRFTGTTSRISVVPSRSGGFSLVQPIQLSVVNERARNMRLSAVTLGWRDEPSGLEVSGAWSHDEAGISLEANSEHKVLLPVNVAIRYRSPTEHTTSSFLRRIQASCRSHGHFQLSLSMQMRVQWSNLLTSQRDAGAIDVHVDCDSALLALIEQELEQSEKLSL</sequence>
<protein>
    <submittedName>
        <fullName evidence="3">Uncharacterized protein</fullName>
    </submittedName>
</protein>
<feature type="transmembrane region" description="Helical" evidence="2">
    <location>
        <begin position="113"/>
        <end position="133"/>
    </location>
</feature>
<keyword evidence="2" id="KW-0812">Transmembrane</keyword>
<feature type="compositionally biased region" description="Polar residues" evidence="1">
    <location>
        <begin position="1"/>
        <end position="15"/>
    </location>
</feature>
<comment type="caution">
    <text evidence="3">The sequence shown here is derived from an EMBL/GenBank/DDBJ whole genome shotgun (WGS) entry which is preliminary data.</text>
</comment>
<reference evidence="3 4" key="1">
    <citation type="submission" date="2016-07" db="EMBL/GenBank/DDBJ databases">
        <title>Pervasive Adenine N6-methylation of Active Genes in Fungi.</title>
        <authorList>
            <consortium name="DOE Joint Genome Institute"/>
            <person name="Mondo S.J."/>
            <person name="Dannebaum R.O."/>
            <person name="Kuo R.C."/>
            <person name="Labutti K."/>
            <person name="Haridas S."/>
            <person name="Kuo A."/>
            <person name="Salamov A."/>
            <person name="Ahrendt S.R."/>
            <person name="Lipzen A."/>
            <person name="Sullivan W."/>
            <person name="Andreopoulos W.B."/>
            <person name="Clum A."/>
            <person name="Lindquist E."/>
            <person name="Daum C."/>
            <person name="Ramamoorthy G.K."/>
            <person name="Gryganskyi A."/>
            <person name="Culley D."/>
            <person name="Magnuson J.K."/>
            <person name="James T.Y."/>
            <person name="O'Malley M.A."/>
            <person name="Stajich J.E."/>
            <person name="Spatafora J.W."/>
            <person name="Visel A."/>
            <person name="Grigoriev I.V."/>
        </authorList>
    </citation>
    <scope>NUCLEOTIDE SEQUENCE [LARGE SCALE GENOMIC DNA]</scope>
    <source>
        <strain evidence="3 4">12-1054</strain>
    </source>
</reference>
<keyword evidence="2" id="KW-0472">Membrane</keyword>
<name>A0A1Y2FUK3_PROLT</name>
<keyword evidence="2" id="KW-1133">Transmembrane helix</keyword>